<dbReference type="RefSeq" id="WP_246371000.1">
    <property type="nucleotide sequence ID" value="NZ_JACIDK010000005.1"/>
</dbReference>
<dbReference type="InterPro" id="IPR006016">
    <property type="entry name" value="UspA"/>
</dbReference>
<comment type="caution">
    <text evidence="2">The sequence shown here is derived from an EMBL/GenBank/DDBJ whole genome shotgun (WGS) entry which is preliminary data.</text>
</comment>
<name>A0A840A4R4_9CAUL</name>
<keyword evidence="3" id="KW-1185">Reference proteome</keyword>
<feature type="domain" description="UspA" evidence="1">
    <location>
        <begin position="16"/>
        <end position="117"/>
    </location>
</feature>
<accession>A0A840A4R4</accession>
<protein>
    <submittedName>
        <fullName evidence="2">Nucleotide-binding universal stress UspA family protein</fullName>
    </submittedName>
</protein>
<dbReference type="AlphaFoldDB" id="A0A840A4R4"/>
<evidence type="ECO:0000313" key="2">
    <source>
        <dbReference type="EMBL" id="MBB3892673.1"/>
    </source>
</evidence>
<dbReference type="Gene3D" id="3.40.50.12370">
    <property type="match status" value="1"/>
</dbReference>
<dbReference type="Proteomes" id="UP000530564">
    <property type="component" value="Unassembled WGS sequence"/>
</dbReference>
<evidence type="ECO:0000259" key="1">
    <source>
        <dbReference type="Pfam" id="PF00582"/>
    </source>
</evidence>
<gene>
    <name evidence="2" type="ORF">GGQ61_003409</name>
</gene>
<dbReference type="Pfam" id="PF00582">
    <property type="entry name" value="Usp"/>
    <property type="match status" value="1"/>
</dbReference>
<dbReference type="EMBL" id="JACIDK010000005">
    <property type="protein sequence ID" value="MBB3892673.1"/>
    <property type="molecule type" value="Genomic_DNA"/>
</dbReference>
<dbReference type="CDD" id="cd00293">
    <property type="entry name" value="USP-like"/>
    <property type="match status" value="1"/>
</dbReference>
<sequence length="169" mass="18448">MPNTRVRVTVRAMSQRKFLVIADDSPEFQAALRFACRRARSTAGHVALLRVIEPAVFEHWSGVREEIERQAREEAEAVLHKMAEFVIAETGMPPEFIIVNAESTRAALRKVISEDPDIKILVLAASVGGRGPGPLVSSIAKDGVKWGARKLPVTVVPGDLTDDEIADLA</sequence>
<reference evidence="2 3" key="1">
    <citation type="submission" date="2020-08" db="EMBL/GenBank/DDBJ databases">
        <title>Genomic Encyclopedia of Type Strains, Phase IV (KMG-IV): sequencing the most valuable type-strain genomes for metagenomic binning, comparative biology and taxonomic classification.</title>
        <authorList>
            <person name="Goeker M."/>
        </authorList>
    </citation>
    <scope>NUCLEOTIDE SEQUENCE [LARGE SCALE GENOMIC DNA]</scope>
    <source>
        <strain evidence="2 3">DSM 21793</strain>
    </source>
</reference>
<evidence type="ECO:0000313" key="3">
    <source>
        <dbReference type="Proteomes" id="UP000530564"/>
    </source>
</evidence>
<dbReference type="SUPFAM" id="SSF52402">
    <property type="entry name" value="Adenine nucleotide alpha hydrolases-like"/>
    <property type="match status" value="1"/>
</dbReference>
<proteinExistence type="predicted"/>
<organism evidence="2 3">
    <name type="scientific">Phenylobacterium haematophilum</name>
    <dbReference type="NCBI Taxonomy" id="98513"/>
    <lineage>
        <taxon>Bacteria</taxon>
        <taxon>Pseudomonadati</taxon>
        <taxon>Pseudomonadota</taxon>
        <taxon>Alphaproteobacteria</taxon>
        <taxon>Caulobacterales</taxon>
        <taxon>Caulobacteraceae</taxon>
        <taxon>Phenylobacterium</taxon>
    </lineage>
</organism>